<dbReference type="Proteomes" id="UP000299102">
    <property type="component" value="Unassembled WGS sequence"/>
</dbReference>
<evidence type="ECO:0000256" key="4">
    <source>
        <dbReference type="RuleBase" id="RU363097"/>
    </source>
</evidence>
<evidence type="ECO:0000259" key="6">
    <source>
        <dbReference type="Pfam" id="PF03015"/>
    </source>
</evidence>
<evidence type="ECO:0000256" key="1">
    <source>
        <dbReference type="ARBA" id="ARBA00005928"/>
    </source>
</evidence>
<feature type="domain" description="Thioester reductase (TE)" evidence="7">
    <location>
        <begin position="110"/>
        <end position="171"/>
    </location>
</feature>
<dbReference type="OrthoDB" id="429813at2759"/>
<sequence length="632" mass="71647">MTLTPTGNGSCSKSSRRKFHSVGPKIEPCGYSIVDFFHNTSVPTNSATLRGHPQNTIEGGRSRSACDNPMYSSSQVVIPVANLKITRFNILPRTEKSVIGPYAFRSVASLPFLFRRPMVASYREPAAGWIDVGNVYGPSGLLLGIGLGVLHSIPADTKQNLDLVPVDMVNNLAIAAAYDVAESGINTPTIYNYSSTKRNPMHWSQIQHILENDARKIVTPMALWYNFSFVTPNKYLYAMMTFLWHTIPAYLLDAGAVLIGKEQRFKKIYSKVSKLTAVLSFFTLNEWVHYDENTNRLYSRLCGVDKELFNFDITTYEWPNFILIWCLGTGLIRVGGPVTSCGERTPLRDPLQGKSRAVNTLECCPAASDESTDSSDMVRLAIFIRGVDKELTVIEKLTSLDATNLTSGLSRHARGVILLIPIWGDTREISEKYGRKLVSPMTIWYAFGTLTPNRYIHMIMCFLWHTIPAYIMDFGATLMGKEPRFRRLYTKMHKLIDVLAYFNLNEWEYHEENVDYLRSSLGKADNELFNFDIGSYKWLEYMQLWFLGIRKFIVKDELKNTELGIRKQFWFRIAQQWTGSIKTPQSHRIQTRSKAAAVAFRPVFESSDGSLSLLSLRSLFTIPPPPVHIPIT</sequence>
<keyword evidence="2 4" id="KW-0444">Lipid biosynthesis</keyword>
<dbReference type="InterPro" id="IPR026055">
    <property type="entry name" value="FAR"/>
</dbReference>
<gene>
    <name evidence="8" type="primary">wat</name>
    <name evidence="8" type="ORF">EVAR_87517_1</name>
</gene>
<dbReference type="GO" id="GO:0005777">
    <property type="term" value="C:peroxisome"/>
    <property type="evidence" value="ECO:0007669"/>
    <property type="project" value="TreeGrafter"/>
</dbReference>
<evidence type="ECO:0000256" key="5">
    <source>
        <dbReference type="SAM" id="MobiDB-lite"/>
    </source>
</evidence>
<feature type="region of interest" description="Disordered" evidence="5">
    <location>
        <begin position="45"/>
        <end position="64"/>
    </location>
</feature>
<reference evidence="8 9" key="1">
    <citation type="journal article" date="2019" name="Commun. Biol.">
        <title>The bagworm genome reveals a unique fibroin gene that provides high tensile strength.</title>
        <authorList>
            <person name="Kono N."/>
            <person name="Nakamura H."/>
            <person name="Ohtoshi R."/>
            <person name="Tomita M."/>
            <person name="Numata K."/>
            <person name="Arakawa K."/>
        </authorList>
    </citation>
    <scope>NUCLEOTIDE SEQUENCE [LARGE SCALE GENOMIC DNA]</scope>
</reference>
<dbReference type="GO" id="GO:0102965">
    <property type="term" value="F:alcohol-forming long-chain fatty acyl-CoA reductase activity"/>
    <property type="evidence" value="ECO:0007669"/>
    <property type="project" value="UniProtKB-EC"/>
</dbReference>
<evidence type="ECO:0000313" key="9">
    <source>
        <dbReference type="Proteomes" id="UP000299102"/>
    </source>
</evidence>
<dbReference type="PANTHER" id="PTHR11011">
    <property type="entry name" value="MALE STERILITY PROTEIN 2-RELATED"/>
    <property type="match status" value="1"/>
</dbReference>
<accession>A0A4C1XNY6</accession>
<comment type="caution">
    <text evidence="8">The sequence shown here is derived from an EMBL/GenBank/DDBJ whole genome shotgun (WGS) entry which is preliminary data.</text>
</comment>
<dbReference type="PANTHER" id="PTHR11011:SF60">
    <property type="entry name" value="FATTY ACYL-COA REDUCTASE-RELATED"/>
    <property type="match status" value="1"/>
</dbReference>
<evidence type="ECO:0000259" key="7">
    <source>
        <dbReference type="Pfam" id="PF07993"/>
    </source>
</evidence>
<protein>
    <recommendedName>
        <fullName evidence="4">Fatty acyl-CoA reductase</fullName>
        <ecNumber evidence="4">1.2.1.84</ecNumber>
    </recommendedName>
</protein>
<organism evidence="8 9">
    <name type="scientific">Eumeta variegata</name>
    <name type="common">Bagworm moth</name>
    <name type="synonym">Eumeta japonica</name>
    <dbReference type="NCBI Taxonomy" id="151549"/>
    <lineage>
        <taxon>Eukaryota</taxon>
        <taxon>Metazoa</taxon>
        <taxon>Ecdysozoa</taxon>
        <taxon>Arthropoda</taxon>
        <taxon>Hexapoda</taxon>
        <taxon>Insecta</taxon>
        <taxon>Pterygota</taxon>
        <taxon>Neoptera</taxon>
        <taxon>Endopterygota</taxon>
        <taxon>Lepidoptera</taxon>
        <taxon>Glossata</taxon>
        <taxon>Ditrysia</taxon>
        <taxon>Tineoidea</taxon>
        <taxon>Psychidae</taxon>
        <taxon>Oiketicinae</taxon>
        <taxon>Eumeta</taxon>
    </lineage>
</organism>
<dbReference type="Gene3D" id="3.40.50.720">
    <property type="entry name" value="NAD(P)-binding Rossmann-like Domain"/>
    <property type="match status" value="1"/>
</dbReference>
<dbReference type="GO" id="GO:0080019">
    <property type="term" value="F:alcohol-forming very long-chain fatty acyl-CoA reductase activity"/>
    <property type="evidence" value="ECO:0007669"/>
    <property type="project" value="InterPro"/>
</dbReference>
<dbReference type="Pfam" id="PF03015">
    <property type="entry name" value="Sterile"/>
    <property type="match status" value="2"/>
</dbReference>
<dbReference type="STRING" id="151549.A0A4C1XNY6"/>
<evidence type="ECO:0000256" key="2">
    <source>
        <dbReference type="ARBA" id="ARBA00022516"/>
    </source>
</evidence>
<keyword evidence="4" id="KW-0521">NADP</keyword>
<dbReference type="Pfam" id="PF07993">
    <property type="entry name" value="NAD_binding_4"/>
    <property type="match status" value="1"/>
</dbReference>
<evidence type="ECO:0000313" key="8">
    <source>
        <dbReference type="EMBL" id="GBP65541.1"/>
    </source>
</evidence>
<dbReference type="GO" id="GO:0035336">
    <property type="term" value="P:long-chain fatty-acyl-CoA metabolic process"/>
    <property type="evidence" value="ECO:0007669"/>
    <property type="project" value="TreeGrafter"/>
</dbReference>
<proteinExistence type="inferred from homology"/>
<name>A0A4C1XNY6_EUMVA</name>
<feature type="domain" description="Fatty acyl-CoA reductase C-terminal" evidence="6">
    <location>
        <begin position="244"/>
        <end position="329"/>
    </location>
</feature>
<keyword evidence="3 4" id="KW-0443">Lipid metabolism</keyword>
<comment type="catalytic activity">
    <reaction evidence="4">
        <text>a long-chain fatty acyl-CoA + 2 NADPH + 2 H(+) = a long-chain primary fatty alcohol + 2 NADP(+) + CoA</text>
        <dbReference type="Rhea" id="RHEA:52716"/>
        <dbReference type="ChEBI" id="CHEBI:15378"/>
        <dbReference type="ChEBI" id="CHEBI:57287"/>
        <dbReference type="ChEBI" id="CHEBI:57783"/>
        <dbReference type="ChEBI" id="CHEBI:58349"/>
        <dbReference type="ChEBI" id="CHEBI:77396"/>
        <dbReference type="ChEBI" id="CHEBI:83139"/>
        <dbReference type="EC" id="1.2.1.84"/>
    </reaction>
</comment>
<comment type="function">
    <text evidence="4">Catalyzes the reduction of fatty acyl-CoA to fatty alcohols.</text>
</comment>
<dbReference type="EMBL" id="BGZK01000932">
    <property type="protein sequence ID" value="GBP65541.1"/>
    <property type="molecule type" value="Genomic_DNA"/>
</dbReference>
<feature type="compositionally biased region" description="Polar residues" evidence="5">
    <location>
        <begin position="45"/>
        <end position="57"/>
    </location>
</feature>
<comment type="similarity">
    <text evidence="1 4">Belongs to the fatty acyl-CoA reductase family.</text>
</comment>
<keyword evidence="9" id="KW-1185">Reference proteome</keyword>
<dbReference type="AlphaFoldDB" id="A0A4C1XNY6"/>
<evidence type="ECO:0000256" key="3">
    <source>
        <dbReference type="ARBA" id="ARBA00023098"/>
    </source>
</evidence>
<dbReference type="EC" id="1.2.1.84" evidence="4"/>
<dbReference type="InterPro" id="IPR033640">
    <property type="entry name" value="FAR_C"/>
</dbReference>
<keyword evidence="4" id="KW-0560">Oxidoreductase</keyword>
<dbReference type="InterPro" id="IPR013120">
    <property type="entry name" value="FAR_NAD-bd"/>
</dbReference>
<feature type="domain" description="Fatty acyl-CoA reductase C-terminal" evidence="6">
    <location>
        <begin position="464"/>
        <end position="556"/>
    </location>
</feature>
<dbReference type="CDD" id="cd09071">
    <property type="entry name" value="FAR_C"/>
    <property type="match status" value="2"/>
</dbReference>